<reference evidence="3 4" key="1">
    <citation type="journal article" date="2023" name="G3 (Bethesda)">
        <title>A chromosome-level genome assembly of Zasmidium syzygii isolated from banana leaves.</title>
        <authorList>
            <person name="van Westerhoven A.C."/>
            <person name="Mehrabi R."/>
            <person name="Talebi R."/>
            <person name="Steentjes M.B.F."/>
            <person name="Corcolon B."/>
            <person name="Chong P.A."/>
            <person name="Kema G.H.J."/>
            <person name="Seidl M.F."/>
        </authorList>
    </citation>
    <scope>NUCLEOTIDE SEQUENCE [LARGE SCALE GENOMIC DNA]</scope>
    <source>
        <strain evidence="3 4">P124</strain>
    </source>
</reference>
<evidence type="ECO:0000259" key="2">
    <source>
        <dbReference type="Pfam" id="PF02798"/>
    </source>
</evidence>
<dbReference type="SUPFAM" id="SSF47616">
    <property type="entry name" value="GST C-terminal domain-like"/>
    <property type="match status" value="1"/>
</dbReference>
<evidence type="ECO:0000313" key="3">
    <source>
        <dbReference type="EMBL" id="KAK4495147.1"/>
    </source>
</evidence>
<dbReference type="InterPro" id="IPR036282">
    <property type="entry name" value="Glutathione-S-Trfase_C_sf"/>
</dbReference>
<dbReference type="SFLD" id="SFLDS00019">
    <property type="entry name" value="Glutathione_Transferase_(cytos"/>
    <property type="match status" value="1"/>
</dbReference>
<comment type="similarity">
    <text evidence="1">Belongs to the GST superfamily.</text>
</comment>
<dbReference type="Gene3D" id="1.20.1050.10">
    <property type="match status" value="1"/>
</dbReference>
<evidence type="ECO:0000313" key="4">
    <source>
        <dbReference type="Proteomes" id="UP001305779"/>
    </source>
</evidence>
<dbReference type="EMBL" id="JAXOVC010000012">
    <property type="protein sequence ID" value="KAK4495147.1"/>
    <property type="molecule type" value="Genomic_DNA"/>
</dbReference>
<dbReference type="PANTHER" id="PTHR44051:SF9">
    <property type="entry name" value="GLUTATHIONE S-TRANSFERASE 1"/>
    <property type="match status" value="1"/>
</dbReference>
<dbReference type="CDD" id="cd03046">
    <property type="entry name" value="GST_N_GTT1_like"/>
    <property type="match status" value="1"/>
</dbReference>
<dbReference type="Proteomes" id="UP001305779">
    <property type="component" value="Unassembled WGS sequence"/>
</dbReference>
<gene>
    <name evidence="3" type="ORF">PRZ48_013474</name>
</gene>
<keyword evidence="4" id="KW-1185">Reference proteome</keyword>
<dbReference type="InterPro" id="IPR036249">
    <property type="entry name" value="Thioredoxin-like_sf"/>
</dbReference>
<dbReference type="SUPFAM" id="SSF52833">
    <property type="entry name" value="Thioredoxin-like"/>
    <property type="match status" value="1"/>
</dbReference>
<name>A0ABR0E150_ZASCE</name>
<dbReference type="PANTHER" id="PTHR44051">
    <property type="entry name" value="GLUTATHIONE S-TRANSFERASE-RELATED"/>
    <property type="match status" value="1"/>
</dbReference>
<organism evidence="3 4">
    <name type="scientific">Zasmidium cellare</name>
    <name type="common">Wine cellar mold</name>
    <name type="synonym">Racodium cellare</name>
    <dbReference type="NCBI Taxonomy" id="395010"/>
    <lineage>
        <taxon>Eukaryota</taxon>
        <taxon>Fungi</taxon>
        <taxon>Dikarya</taxon>
        <taxon>Ascomycota</taxon>
        <taxon>Pezizomycotina</taxon>
        <taxon>Dothideomycetes</taxon>
        <taxon>Dothideomycetidae</taxon>
        <taxon>Mycosphaerellales</taxon>
        <taxon>Mycosphaerellaceae</taxon>
        <taxon>Zasmidium</taxon>
    </lineage>
</organism>
<dbReference type="Gene3D" id="3.40.30.10">
    <property type="entry name" value="Glutaredoxin"/>
    <property type="match status" value="1"/>
</dbReference>
<protein>
    <recommendedName>
        <fullName evidence="2">GST N-terminal domain-containing protein</fullName>
    </recommendedName>
</protein>
<accession>A0ABR0E150</accession>
<dbReference type="InterPro" id="IPR004045">
    <property type="entry name" value="Glutathione_S-Trfase_N"/>
</dbReference>
<comment type="caution">
    <text evidence="3">The sequence shown here is derived from an EMBL/GenBank/DDBJ whole genome shotgun (WGS) entry which is preliminary data.</text>
</comment>
<dbReference type="Pfam" id="PF02798">
    <property type="entry name" value="GST_N"/>
    <property type="match status" value="1"/>
</dbReference>
<dbReference type="InterPro" id="IPR040079">
    <property type="entry name" value="Glutathione_S-Trfase"/>
</dbReference>
<evidence type="ECO:0000256" key="1">
    <source>
        <dbReference type="ARBA" id="ARBA00007409"/>
    </source>
</evidence>
<sequence>MDVFTHALPGLLERTDLFVATQETPSNKEGLEQELSNLLQQLGGLQQSQFTIFIPSSATNLTPTLISVEDHPDSFDDQIEEHIFIAQQPKPFSQFYKFAQAPHAFGCTLVHLLCLMADCAILQLLHNASSTKHFPPNITPVNLIDVERRAFWHAGELCRCAHFYSQRSVTAGKFLYLLLRCAENFFESYGAMEEWKWCRDCADATRRRVERLSVKTPPTICPVGDLIEGLPKGFRLNRSRSQRILWLLHHCAPKITHSIKLYQRAANQTAPEELKKIHPLGKSPQIAIEAPNLQKPLVLAESGTIIEYLVEHFATHLRPKRWREGQERRLGGETEEWMRYGYYMHFAEGSLMGLLLTGLLVEQIRNAPVPFFVKPVTRLIAGRFDNEFLIENYAMYFGFLEGELESSPDGGEFLCGTELTAADVMMSFPVLVGRTLVDLTKYPRVLAYIDTMEKGSEYKASIDEIEAKTGEKYEVV</sequence>
<proteinExistence type="inferred from homology"/>
<feature type="domain" description="GST N-terminal" evidence="2">
    <location>
        <begin position="238"/>
        <end position="310"/>
    </location>
</feature>